<evidence type="ECO:0000313" key="3">
    <source>
        <dbReference type="EMBL" id="PTB68823.1"/>
    </source>
</evidence>
<evidence type="ECO:0000313" key="4">
    <source>
        <dbReference type="Proteomes" id="UP000241546"/>
    </source>
</evidence>
<dbReference type="GeneID" id="36604868"/>
<name>A0A2T4BHM7_9HYPO</name>
<proteinExistence type="predicted"/>
<feature type="compositionally biased region" description="Acidic residues" evidence="1">
    <location>
        <begin position="458"/>
        <end position="470"/>
    </location>
</feature>
<feature type="transmembrane region" description="Helical" evidence="2">
    <location>
        <begin position="94"/>
        <end position="119"/>
    </location>
</feature>
<keyword evidence="2" id="KW-1133">Transmembrane helix</keyword>
<dbReference type="RefSeq" id="XP_024752143.1">
    <property type="nucleotide sequence ID" value="XM_024896750.1"/>
</dbReference>
<keyword evidence="4" id="KW-1185">Reference proteome</keyword>
<protein>
    <submittedName>
        <fullName evidence="3">Uncharacterized protein</fullName>
    </submittedName>
</protein>
<keyword evidence="2" id="KW-0812">Transmembrane</keyword>
<organism evidence="3 4">
    <name type="scientific">Trichoderma citrinoviride</name>
    <dbReference type="NCBI Taxonomy" id="58853"/>
    <lineage>
        <taxon>Eukaryota</taxon>
        <taxon>Fungi</taxon>
        <taxon>Dikarya</taxon>
        <taxon>Ascomycota</taxon>
        <taxon>Pezizomycotina</taxon>
        <taxon>Sordariomycetes</taxon>
        <taxon>Hypocreomycetidae</taxon>
        <taxon>Hypocreales</taxon>
        <taxon>Hypocreaceae</taxon>
        <taxon>Trichoderma</taxon>
    </lineage>
</organism>
<feature type="region of interest" description="Disordered" evidence="1">
    <location>
        <begin position="458"/>
        <end position="477"/>
    </location>
</feature>
<dbReference type="AlphaFoldDB" id="A0A2T4BHM7"/>
<dbReference type="OrthoDB" id="4896824at2759"/>
<dbReference type="EMBL" id="KZ680209">
    <property type="protein sequence ID" value="PTB68823.1"/>
    <property type="molecule type" value="Genomic_DNA"/>
</dbReference>
<evidence type="ECO:0000256" key="2">
    <source>
        <dbReference type="SAM" id="Phobius"/>
    </source>
</evidence>
<accession>A0A2T4BHM7</accession>
<reference evidence="4" key="1">
    <citation type="submission" date="2016-07" db="EMBL/GenBank/DDBJ databases">
        <title>Multiple horizontal gene transfer events from other fungi enriched the ability of initially mycotrophic Trichoderma (Ascomycota) to feed on dead plant biomass.</title>
        <authorList>
            <consortium name="DOE Joint Genome Institute"/>
            <person name="Atanasova L."/>
            <person name="Chenthamara K."/>
            <person name="Zhang J."/>
            <person name="Grujic M."/>
            <person name="Henrissat B."/>
            <person name="Kuo A."/>
            <person name="Aerts A."/>
            <person name="Salamov A."/>
            <person name="Lipzen A."/>
            <person name="Labutti K."/>
            <person name="Barry K."/>
            <person name="Miao Y."/>
            <person name="Rahimi M.J."/>
            <person name="Shen Q."/>
            <person name="Grigoriev I.V."/>
            <person name="Kubicek C.P."/>
            <person name="Druzhinina I.S."/>
        </authorList>
    </citation>
    <scope>NUCLEOTIDE SEQUENCE [LARGE SCALE GENOMIC DNA]</scope>
    <source>
        <strain evidence="4">TUCIM 6016</strain>
    </source>
</reference>
<gene>
    <name evidence="3" type="ORF">BBK36DRAFT_1192099</name>
</gene>
<feature type="transmembrane region" description="Helical" evidence="2">
    <location>
        <begin position="48"/>
        <end position="74"/>
    </location>
</feature>
<dbReference type="Proteomes" id="UP000241546">
    <property type="component" value="Unassembled WGS sequence"/>
</dbReference>
<feature type="region of interest" description="Disordered" evidence="1">
    <location>
        <begin position="235"/>
        <end position="413"/>
    </location>
</feature>
<sequence length="556" mass="60419">MQFSTIFTLVPYPKRATLGDISLFLPLWAFLFLVWVLSKVAIALWPTVFAYLSFVVAFSPGENFVVAGVSWLSLLRYWKPWASATADLRREVDLAIDCTFLAWFLTALPFIVLTIWAGLREVLCLVANAMIRRIHHAMEFEFDLTDHVVKCYSPMEPASWGDRLFRRQFPDFNYHRDEYLRYSPPSSSRWPLASPAVSWARGNAEENLAENRRIRAWARQKLAEVRAAKAQAKIAAEQLNDPKPTPFDSEPVPQSREAAAPAVQSSAWPTVPESDHVADDATIASKPMETEEPAGQKESKGEGLVGAGPKAPEPEVSLEAEGNGLLEGAEDSKAQEPETSQGEDGESLAEEPKSSAEEAGEGPLCRAEEPKTSSEEEGESSLSVRDPANDPEASSEVEGEATSTAAVPQAAQELEVSFEVEGDGMLMVVDTDRTEEPEASFEVEGEGDGVLMTIDSAQTEEPEVSSEAEGEGSTKNEASYEVEFDVEMADVELMVLRLVSPSTPSGNPSSPVPILPLEVVAPWSPAGQVPGVHDGTRGCIDLSPVVEGAQLLVEAQ</sequence>
<evidence type="ECO:0000256" key="1">
    <source>
        <dbReference type="SAM" id="MobiDB-lite"/>
    </source>
</evidence>
<feature type="transmembrane region" description="Helical" evidence="2">
    <location>
        <begin position="21"/>
        <end position="42"/>
    </location>
</feature>
<keyword evidence="2" id="KW-0472">Membrane</keyword>